<protein>
    <submittedName>
        <fullName evidence="1">Uncharacterized protein</fullName>
    </submittedName>
</protein>
<sequence length="34" mass="3932">MKVILSVWLIIFGGMFCDAVVEKPLRLRDYTFIG</sequence>
<dbReference type="AlphaFoldDB" id="A0A1X9MB42"/>
<accession>A0A1X9MB42</accession>
<name>A0A1X9MB42_9BACI</name>
<keyword evidence="2" id="KW-1185">Reference proteome</keyword>
<gene>
    <name evidence="1" type="ORF">BkAM31D_02345</name>
</gene>
<dbReference type="KEGG" id="bkw:BkAM31D_02345"/>
<proteinExistence type="predicted"/>
<dbReference type="Proteomes" id="UP000193006">
    <property type="component" value="Chromosome"/>
</dbReference>
<evidence type="ECO:0000313" key="1">
    <source>
        <dbReference type="EMBL" id="ARK28781.1"/>
    </source>
</evidence>
<organism evidence="1 2">
    <name type="scientific">Halalkalibacter krulwichiae</name>
    <dbReference type="NCBI Taxonomy" id="199441"/>
    <lineage>
        <taxon>Bacteria</taxon>
        <taxon>Bacillati</taxon>
        <taxon>Bacillota</taxon>
        <taxon>Bacilli</taxon>
        <taxon>Bacillales</taxon>
        <taxon>Bacillaceae</taxon>
        <taxon>Halalkalibacter</taxon>
    </lineage>
</organism>
<dbReference type="EMBL" id="CP020814">
    <property type="protein sequence ID" value="ARK28781.1"/>
    <property type="molecule type" value="Genomic_DNA"/>
</dbReference>
<evidence type="ECO:0000313" key="2">
    <source>
        <dbReference type="Proteomes" id="UP000193006"/>
    </source>
</evidence>
<reference evidence="1 2" key="1">
    <citation type="submission" date="2017-04" db="EMBL/GenBank/DDBJ databases">
        <title>Bacillus krulwichiae AM31D Genome sequencing and assembly.</title>
        <authorList>
            <person name="Krulwich T.A."/>
            <person name="Anastor L."/>
            <person name="Ehrlich R."/>
            <person name="Ehrlich G.D."/>
            <person name="Janto B."/>
        </authorList>
    </citation>
    <scope>NUCLEOTIDE SEQUENCE [LARGE SCALE GENOMIC DNA]</scope>
    <source>
        <strain evidence="1 2">AM31D</strain>
    </source>
</reference>